<keyword evidence="4" id="KW-0378">Hydrolase</keyword>
<evidence type="ECO:0000256" key="2">
    <source>
        <dbReference type="ARBA" id="ARBA00022692"/>
    </source>
</evidence>
<evidence type="ECO:0000256" key="10">
    <source>
        <dbReference type="SAM" id="Phobius"/>
    </source>
</evidence>
<keyword evidence="5" id="KW-0904">Protein phosphatase</keyword>
<keyword evidence="15" id="KW-1185">Reference proteome</keyword>
<feature type="domain" description="Tyrosine-protein phosphatase" evidence="11">
    <location>
        <begin position="638"/>
        <end position="854"/>
    </location>
</feature>
<dbReference type="Pfam" id="PF00102">
    <property type="entry name" value="Y_phosphatase"/>
    <property type="match status" value="2"/>
</dbReference>
<feature type="domain" description="Tyrosine-protein phosphatase" evidence="11">
    <location>
        <begin position="379"/>
        <end position="594"/>
    </location>
</feature>
<evidence type="ECO:0000259" key="12">
    <source>
        <dbReference type="PROSITE" id="PS50056"/>
    </source>
</evidence>
<evidence type="ECO:0000256" key="3">
    <source>
        <dbReference type="ARBA" id="ARBA00022729"/>
    </source>
</evidence>
<feature type="domain" description="Fibronectin type-III" evidence="13">
    <location>
        <begin position="47"/>
        <end position="144"/>
    </location>
</feature>
<dbReference type="InterPro" id="IPR029021">
    <property type="entry name" value="Prot-tyrosine_phosphatase-like"/>
</dbReference>
<dbReference type="InterPro" id="IPR050713">
    <property type="entry name" value="RTP_Phos/Ushers"/>
</dbReference>
<dbReference type="CDD" id="cd00063">
    <property type="entry name" value="FN3"/>
    <property type="match status" value="1"/>
</dbReference>
<gene>
    <name evidence="14" type="ORF">OS493_019057</name>
</gene>
<evidence type="ECO:0000256" key="1">
    <source>
        <dbReference type="ARBA" id="ARBA00004479"/>
    </source>
</evidence>
<feature type="compositionally biased region" description="Basic and acidic residues" evidence="9">
    <location>
        <begin position="328"/>
        <end position="343"/>
    </location>
</feature>
<evidence type="ECO:0000256" key="8">
    <source>
        <dbReference type="ARBA" id="ARBA00023180"/>
    </source>
</evidence>
<dbReference type="Gene3D" id="3.90.190.10">
    <property type="entry name" value="Protein tyrosine phosphatase superfamily"/>
    <property type="match status" value="2"/>
</dbReference>
<organism evidence="14 15">
    <name type="scientific">Desmophyllum pertusum</name>
    <dbReference type="NCBI Taxonomy" id="174260"/>
    <lineage>
        <taxon>Eukaryota</taxon>
        <taxon>Metazoa</taxon>
        <taxon>Cnidaria</taxon>
        <taxon>Anthozoa</taxon>
        <taxon>Hexacorallia</taxon>
        <taxon>Scleractinia</taxon>
        <taxon>Caryophylliina</taxon>
        <taxon>Caryophylliidae</taxon>
        <taxon>Desmophyllum</taxon>
    </lineage>
</organism>
<evidence type="ECO:0000256" key="9">
    <source>
        <dbReference type="SAM" id="MobiDB-lite"/>
    </source>
</evidence>
<reference evidence="14" key="1">
    <citation type="submission" date="2023-01" db="EMBL/GenBank/DDBJ databases">
        <title>Genome assembly of the deep-sea coral Lophelia pertusa.</title>
        <authorList>
            <person name="Herrera S."/>
            <person name="Cordes E."/>
        </authorList>
    </citation>
    <scope>NUCLEOTIDE SEQUENCE</scope>
    <source>
        <strain evidence="14">USNM1676648</strain>
        <tissue evidence="14">Polyp</tissue>
    </source>
</reference>
<dbReference type="InterPro" id="IPR016130">
    <property type="entry name" value="Tyr_Pase_AS"/>
</dbReference>
<dbReference type="SUPFAM" id="SSF49265">
    <property type="entry name" value="Fibronectin type III"/>
    <property type="match status" value="1"/>
</dbReference>
<keyword evidence="6 10" id="KW-1133">Transmembrane helix</keyword>
<dbReference type="PROSITE" id="PS50055">
    <property type="entry name" value="TYR_PHOSPHATASE_PTP"/>
    <property type="match status" value="2"/>
</dbReference>
<comment type="caution">
    <text evidence="14">The sequence shown here is derived from an EMBL/GenBank/DDBJ whole genome shotgun (WGS) entry which is preliminary data.</text>
</comment>
<sequence>MVLSYLVIYSDDSNLPLAQWSSMGVKGYNASIKALSRDMTCWIRVAAVTSVGQGNYSYQSPQRHLNMTLTYSGSKSYKDKGELKQLSHNREVKLDAVSPGLQSHTLQGLVPHTRYEIELSAFNSMGEGPSIKLTLKTDKGSPPPLQRPVIIEDELSDDYYIVIVVPLSNSNQLPKDRIPDDFFKEVRRRREAKRDIEEPYIAAKFSPAELPKRFNVGDKNFKNLYGYYNKKLTKGSYYTMFTRAYVKNDKGSALYTSSPFVTPVKFGAANQEGGIDPEAQQRPEELSGGGLNLTFVIIPIVAVVLITAVVVIAVLVCRRRKRRSKKSKSTDDDKSEPSDPVEMKRMTFQTPAMMDHPPIPVSELFNHNNNLKADNNSKFSQEYESIEPGETFTSDASTQEYNKSKNRYPNLLAFDHSRVRLATIDGIVGSDYINANLCDGYRKENAYIATQGPLEETIDDFWRMIWEYKTFTIVMLTELEERGRIKCEQYWPNEGAELYGDIEVTVTDWIEFANYTITTLQICKEGAPQPREVKHFQFTGWPDHGVPPHPTPFLAFLRRVRFYNPTDAGPIVVHCSGGVGRTACFIVVDSMLEREQYIFIHDALLEAVSCGNTEVHARNLLHHIKRLTEPSEGGMAGLAEEFRKLSNPNQVRRLKQGAGSLTINRSKNRLANILPYESTRVQLLATRGIEGSDYINASFIDGYRQRYAYIATQGPLQDTVDDFWRMLIEQNSNIVVMLTQLHEGDRERCYKYWPTDRSAKHQYYVVDPVSEQEFPHFVIRDFKVKDIMNSTVRNSNSFHFYGWTDSVPKSGEGILDLIGKYKEHMNSKKKRDLSPYTAVMVSAERVFSVPFVSC</sequence>
<feature type="domain" description="Tyrosine specific protein phosphatases" evidence="12">
    <location>
        <begin position="554"/>
        <end position="604"/>
    </location>
</feature>
<evidence type="ECO:0000256" key="6">
    <source>
        <dbReference type="ARBA" id="ARBA00022989"/>
    </source>
</evidence>
<name>A0A9W9Z2L0_9CNID</name>
<dbReference type="PROSITE" id="PS50853">
    <property type="entry name" value="FN3"/>
    <property type="match status" value="1"/>
</dbReference>
<dbReference type="InterPro" id="IPR000242">
    <property type="entry name" value="PTP_cat"/>
</dbReference>
<evidence type="ECO:0000313" key="15">
    <source>
        <dbReference type="Proteomes" id="UP001163046"/>
    </source>
</evidence>
<feature type="transmembrane region" description="Helical" evidence="10">
    <location>
        <begin position="293"/>
        <end position="317"/>
    </location>
</feature>
<dbReference type="PRINTS" id="PR00700">
    <property type="entry name" value="PRTYPHPHTASE"/>
</dbReference>
<dbReference type="InterPro" id="IPR003595">
    <property type="entry name" value="Tyr_Pase_cat"/>
</dbReference>
<keyword evidence="7 10" id="KW-0472">Membrane</keyword>
<evidence type="ECO:0000256" key="4">
    <source>
        <dbReference type="ARBA" id="ARBA00022801"/>
    </source>
</evidence>
<dbReference type="Gene3D" id="2.60.40.10">
    <property type="entry name" value="Immunoglobulins"/>
    <property type="match status" value="1"/>
</dbReference>
<dbReference type="InterPro" id="IPR013783">
    <property type="entry name" value="Ig-like_fold"/>
</dbReference>
<dbReference type="InterPro" id="IPR000387">
    <property type="entry name" value="Tyr_Pase_dom"/>
</dbReference>
<accession>A0A9W9Z2L0</accession>
<evidence type="ECO:0000313" key="14">
    <source>
        <dbReference type="EMBL" id="KAJ7372548.1"/>
    </source>
</evidence>
<dbReference type="SMART" id="SM00194">
    <property type="entry name" value="PTPc"/>
    <property type="match status" value="2"/>
</dbReference>
<keyword evidence="2 10" id="KW-0812">Transmembrane</keyword>
<evidence type="ECO:0000259" key="11">
    <source>
        <dbReference type="PROSITE" id="PS50055"/>
    </source>
</evidence>
<dbReference type="InterPro" id="IPR036116">
    <property type="entry name" value="FN3_sf"/>
</dbReference>
<evidence type="ECO:0008006" key="16">
    <source>
        <dbReference type="Google" id="ProtNLM"/>
    </source>
</evidence>
<dbReference type="PROSITE" id="PS00383">
    <property type="entry name" value="TYR_PHOSPHATASE_1"/>
    <property type="match status" value="1"/>
</dbReference>
<dbReference type="PANTHER" id="PTHR46957">
    <property type="entry name" value="CYTOKINE RECEPTOR"/>
    <property type="match status" value="1"/>
</dbReference>
<protein>
    <recommendedName>
        <fullName evidence="16">Protein-tyrosine-phosphatase</fullName>
    </recommendedName>
</protein>
<dbReference type="AlphaFoldDB" id="A0A9W9Z2L0"/>
<dbReference type="PANTHER" id="PTHR46957:SF6">
    <property type="entry name" value="PROTEIN-TYROSINE-PHOSPHATASE"/>
    <property type="match status" value="1"/>
</dbReference>
<feature type="region of interest" description="Disordered" evidence="9">
    <location>
        <begin position="323"/>
        <end position="343"/>
    </location>
</feature>
<keyword evidence="8" id="KW-0325">Glycoprotein</keyword>
<dbReference type="OrthoDB" id="10253954at2759"/>
<evidence type="ECO:0000256" key="7">
    <source>
        <dbReference type="ARBA" id="ARBA00023136"/>
    </source>
</evidence>
<dbReference type="PROSITE" id="PS50056">
    <property type="entry name" value="TYR_PHOSPHATASE_2"/>
    <property type="match status" value="1"/>
</dbReference>
<dbReference type="InterPro" id="IPR003961">
    <property type="entry name" value="FN3_dom"/>
</dbReference>
<evidence type="ECO:0000256" key="5">
    <source>
        <dbReference type="ARBA" id="ARBA00022912"/>
    </source>
</evidence>
<dbReference type="Proteomes" id="UP001163046">
    <property type="component" value="Unassembled WGS sequence"/>
</dbReference>
<dbReference type="GO" id="GO:0016020">
    <property type="term" value="C:membrane"/>
    <property type="evidence" value="ECO:0007669"/>
    <property type="project" value="UniProtKB-SubCell"/>
</dbReference>
<comment type="subcellular location">
    <subcellularLocation>
        <location evidence="1">Membrane</location>
        <topology evidence="1">Single-pass type I membrane protein</topology>
    </subcellularLocation>
</comment>
<dbReference type="EMBL" id="MU826836">
    <property type="protein sequence ID" value="KAJ7372548.1"/>
    <property type="molecule type" value="Genomic_DNA"/>
</dbReference>
<proteinExistence type="predicted"/>
<dbReference type="GO" id="GO:0004725">
    <property type="term" value="F:protein tyrosine phosphatase activity"/>
    <property type="evidence" value="ECO:0007669"/>
    <property type="project" value="InterPro"/>
</dbReference>
<dbReference type="SMART" id="SM00404">
    <property type="entry name" value="PTPc_motif"/>
    <property type="match status" value="1"/>
</dbReference>
<dbReference type="SUPFAM" id="SSF52799">
    <property type="entry name" value="(Phosphotyrosine protein) phosphatases II"/>
    <property type="match status" value="2"/>
</dbReference>
<evidence type="ECO:0000259" key="13">
    <source>
        <dbReference type="PROSITE" id="PS50853"/>
    </source>
</evidence>
<keyword evidence="3" id="KW-0732">Signal</keyword>